<proteinExistence type="predicted"/>
<gene>
    <name evidence="2" type="ORF">STRTUCAR8_02662</name>
</gene>
<dbReference type="EMBL" id="AEJB01000228">
    <property type="protein sequence ID" value="ELP68156.1"/>
    <property type="molecule type" value="Genomic_DNA"/>
</dbReference>
<feature type="region of interest" description="Disordered" evidence="1">
    <location>
        <begin position="65"/>
        <end position="96"/>
    </location>
</feature>
<evidence type="ECO:0000256" key="1">
    <source>
        <dbReference type="SAM" id="MobiDB-lite"/>
    </source>
</evidence>
<organism evidence="2 3">
    <name type="scientific">Streptomyces turgidiscabies (strain Car8)</name>
    <dbReference type="NCBI Taxonomy" id="698760"/>
    <lineage>
        <taxon>Bacteria</taxon>
        <taxon>Bacillati</taxon>
        <taxon>Actinomycetota</taxon>
        <taxon>Actinomycetes</taxon>
        <taxon>Kitasatosporales</taxon>
        <taxon>Streptomycetaceae</taxon>
        <taxon>Streptomyces</taxon>
    </lineage>
</organism>
<comment type="caution">
    <text evidence="2">The sequence shown here is derived from an EMBL/GenBank/DDBJ whole genome shotgun (WGS) entry which is preliminary data.</text>
</comment>
<evidence type="ECO:0000313" key="2">
    <source>
        <dbReference type="EMBL" id="ELP68156.1"/>
    </source>
</evidence>
<accession>L7FAU1</accession>
<feature type="region of interest" description="Disordered" evidence="1">
    <location>
        <begin position="1"/>
        <end position="20"/>
    </location>
</feature>
<name>L7FAU1_STRT8</name>
<evidence type="ECO:0000313" key="3">
    <source>
        <dbReference type="Proteomes" id="UP000010931"/>
    </source>
</evidence>
<dbReference type="Proteomes" id="UP000010931">
    <property type="component" value="Unassembled WGS sequence"/>
</dbReference>
<dbReference type="AlphaFoldDB" id="L7FAU1"/>
<feature type="compositionally biased region" description="Basic and acidic residues" evidence="1">
    <location>
        <begin position="86"/>
        <end position="96"/>
    </location>
</feature>
<reference evidence="2 3" key="1">
    <citation type="journal article" date="2011" name="Plasmid">
        <title>Streptomyces turgidiscabies Car8 contains a modular pathogenicity island that shares virulence genes with other actinobacterial plant pathogens.</title>
        <authorList>
            <person name="Huguet-Tapia J.C."/>
            <person name="Badger J.H."/>
            <person name="Loria R."/>
            <person name="Pettis G.S."/>
        </authorList>
    </citation>
    <scope>NUCLEOTIDE SEQUENCE [LARGE SCALE GENOMIC DNA]</scope>
    <source>
        <strain evidence="2 3">Car8</strain>
    </source>
</reference>
<feature type="non-terminal residue" evidence="2">
    <location>
        <position position="1"/>
    </location>
</feature>
<protein>
    <submittedName>
        <fullName evidence="2">Uncharacterized protein</fullName>
    </submittedName>
</protein>
<keyword evidence="3" id="KW-1185">Reference proteome</keyword>
<sequence length="96" mass="10652">EGRPDDAATAPEGGDGTEVDVPVVLGATRRDLVEALRVRHDLRRVQRMLDAVGERRRLRLAQRGRLRAGQTARGLAQRRVPPLCRSRTDVDPIHTA</sequence>